<gene>
    <name evidence="2" type="ORF">TKK_020459</name>
</gene>
<proteinExistence type="predicted"/>
<dbReference type="InterPro" id="IPR008906">
    <property type="entry name" value="HATC_C_dom"/>
</dbReference>
<evidence type="ECO:0000259" key="1">
    <source>
        <dbReference type="Pfam" id="PF05699"/>
    </source>
</evidence>
<protein>
    <recommendedName>
        <fullName evidence="1">HAT C-terminal dimerisation domain-containing protein</fullName>
    </recommendedName>
</protein>
<keyword evidence="3" id="KW-1185">Reference proteome</keyword>
<sequence length="175" mass="20648">MCEELCNRLPSNINFYKNLRILSLKVCLSENRPAFVDLLFKKEFMDNDKIGMIERQYFKLLVVDIPSKLKEEEMRDSYKFWCALYRLTNAEGKFIFQEISLYMLKLLSLPSSNAVVERVFSVMNAVKTKARNRMQSVALDSILRVRINFSSSHQCCHKFNPSKKMIKDFNSKIMY</sequence>
<comment type="caution">
    <text evidence="2">The sequence shown here is derived from an EMBL/GenBank/DDBJ whole genome shotgun (WGS) entry which is preliminary data.</text>
</comment>
<dbReference type="EMBL" id="JBJJXI010000183">
    <property type="protein sequence ID" value="KAL3383697.1"/>
    <property type="molecule type" value="Genomic_DNA"/>
</dbReference>
<feature type="domain" description="HAT C-terminal dimerisation" evidence="1">
    <location>
        <begin position="98"/>
        <end position="144"/>
    </location>
</feature>
<dbReference type="Pfam" id="PF05699">
    <property type="entry name" value="Dimer_Tnp_hAT"/>
    <property type="match status" value="1"/>
</dbReference>
<organism evidence="2 3">
    <name type="scientific">Trichogramma kaykai</name>
    <dbReference type="NCBI Taxonomy" id="54128"/>
    <lineage>
        <taxon>Eukaryota</taxon>
        <taxon>Metazoa</taxon>
        <taxon>Ecdysozoa</taxon>
        <taxon>Arthropoda</taxon>
        <taxon>Hexapoda</taxon>
        <taxon>Insecta</taxon>
        <taxon>Pterygota</taxon>
        <taxon>Neoptera</taxon>
        <taxon>Endopterygota</taxon>
        <taxon>Hymenoptera</taxon>
        <taxon>Apocrita</taxon>
        <taxon>Proctotrupomorpha</taxon>
        <taxon>Chalcidoidea</taxon>
        <taxon>Trichogrammatidae</taxon>
        <taxon>Trichogramma</taxon>
    </lineage>
</organism>
<evidence type="ECO:0000313" key="3">
    <source>
        <dbReference type="Proteomes" id="UP001627154"/>
    </source>
</evidence>
<dbReference type="Proteomes" id="UP001627154">
    <property type="component" value="Unassembled WGS sequence"/>
</dbReference>
<reference evidence="2 3" key="1">
    <citation type="journal article" date="2024" name="bioRxiv">
        <title>A reference genome for Trichogramma kaykai: A tiny desert-dwelling parasitoid wasp with competing sex-ratio distorters.</title>
        <authorList>
            <person name="Culotta J."/>
            <person name="Lindsey A.R."/>
        </authorList>
    </citation>
    <scope>NUCLEOTIDE SEQUENCE [LARGE SCALE GENOMIC DNA]</scope>
    <source>
        <strain evidence="2 3">KSX58</strain>
    </source>
</reference>
<evidence type="ECO:0000313" key="2">
    <source>
        <dbReference type="EMBL" id="KAL3383697.1"/>
    </source>
</evidence>
<accession>A0ABD2VTM3</accession>
<dbReference type="InterPro" id="IPR012337">
    <property type="entry name" value="RNaseH-like_sf"/>
</dbReference>
<dbReference type="AlphaFoldDB" id="A0ABD2VTM3"/>
<dbReference type="SUPFAM" id="SSF53098">
    <property type="entry name" value="Ribonuclease H-like"/>
    <property type="match status" value="1"/>
</dbReference>
<name>A0ABD2VTM3_9HYME</name>